<accession>A0AAV8Y9M4</accession>
<dbReference type="AlphaFoldDB" id="A0AAV8Y9M4"/>
<comment type="caution">
    <text evidence="2">The sequence shown here is derived from an EMBL/GenBank/DDBJ whole genome shotgun (WGS) entry which is preliminary data.</text>
</comment>
<feature type="region of interest" description="Disordered" evidence="1">
    <location>
        <begin position="1"/>
        <end position="87"/>
    </location>
</feature>
<proteinExistence type="predicted"/>
<protein>
    <submittedName>
        <fullName evidence="2">Uncharacterized protein</fullName>
    </submittedName>
</protein>
<evidence type="ECO:0000313" key="3">
    <source>
        <dbReference type="Proteomes" id="UP001162162"/>
    </source>
</evidence>
<reference evidence="2" key="1">
    <citation type="journal article" date="2023" name="Insect Mol. Biol.">
        <title>Genome sequencing provides insights into the evolution of gene families encoding plant cell wall-degrading enzymes in longhorned beetles.</title>
        <authorList>
            <person name="Shin N.R."/>
            <person name="Okamura Y."/>
            <person name="Kirsch R."/>
            <person name="Pauchet Y."/>
        </authorList>
    </citation>
    <scope>NUCLEOTIDE SEQUENCE</scope>
    <source>
        <strain evidence="2">AMC_N1</strain>
    </source>
</reference>
<organism evidence="2 3">
    <name type="scientific">Aromia moschata</name>
    <dbReference type="NCBI Taxonomy" id="1265417"/>
    <lineage>
        <taxon>Eukaryota</taxon>
        <taxon>Metazoa</taxon>
        <taxon>Ecdysozoa</taxon>
        <taxon>Arthropoda</taxon>
        <taxon>Hexapoda</taxon>
        <taxon>Insecta</taxon>
        <taxon>Pterygota</taxon>
        <taxon>Neoptera</taxon>
        <taxon>Endopterygota</taxon>
        <taxon>Coleoptera</taxon>
        <taxon>Polyphaga</taxon>
        <taxon>Cucujiformia</taxon>
        <taxon>Chrysomeloidea</taxon>
        <taxon>Cerambycidae</taxon>
        <taxon>Cerambycinae</taxon>
        <taxon>Callichromatini</taxon>
        <taxon>Aromia</taxon>
    </lineage>
</organism>
<evidence type="ECO:0000313" key="2">
    <source>
        <dbReference type="EMBL" id="KAJ8947144.1"/>
    </source>
</evidence>
<dbReference type="EMBL" id="JAPWTK010000169">
    <property type="protein sequence ID" value="KAJ8947144.1"/>
    <property type="molecule type" value="Genomic_DNA"/>
</dbReference>
<feature type="compositionally biased region" description="Basic and acidic residues" evidence="1">
    <location>
        <begin position="69"/>
        <end position="84"/>
    </location>
</feature>
<feature type="compositionally biased region" description="Basic and acidic residues" evidence="1">
    <location>
        <begin position="41"/>
        <end position="54"/>
    </location>
</feature>
<keyword evidence="3" id="KW-1185">Reference proteome</keyword>
<feature type="compositionally biased region" description="Polar residues" evidence="1">
    <location>
        <begin position="1"/>
        <end position="18"/>
    </location>
</feature>
<sequence>MLGGINTSTSENRLSLNLSGPGEFLPRIAEEKDSPTNGQETKQEKCDKNLETSKMKVSQENSKRQLKTGFDDSSRGNNDKKANICDKNLQSEIEKDKQISTNKPIQKDCKTQLSEATINSKTKCEVKAKRKR</sequence>
<name>A0AAV8Y9M4_9CUCU</name>
<gene>
    <name evidence="2" type="ORF">NQ318_002505</name>
</gene>
<evidence type="ECO:0000256" key="1">
    <source>
        <dbReference type="SAM" id="MobiDB-lite"/>
    </source>
</evidence>
<dbReference type="Proteomes" id="UP001162162">
    <property type="component" value="Unassembled WGS sequence"/>
</dbReference>